<dbReference type="SMART" id="SM00292">
    <property type="entry name" value="BRCT"/>
    <property type="match status" value="2"/>
</dbReference>
<dbReference type="EC" id="6.5.1.1" evidence="4"/>
<dbReference type="InterPro" id="IPR036599">
    <property type="entry name" value="DNA_ligase_N_sf"/>
</dbReference>
<dbReference type="InterPro" id="IPR001357">
    <property type="entry name" value="BRCT_dom"/>
</dbReference>
<evidence type="ECO:0000256" key="7">
    <source>
        <dbReference type="ARBA" id="ARBA00022723"/>
    </source>
</evidence>
<dbReference type="Pfam" id="PF11411">
    <property type="entry name" value="DNA_ligase_IV"/>
    <property type="match status" value="1"/>
</dbReference>
<dbReference type="Gene3D" id="2.40.50.140">
    <property type="entry name" value="Nucleic acid-binding proteins"/>
    <property type="match status" value="1"/>
</dbReference>
<comment type="subcellular location">
    <subcellularLocation>
        <location evidence="2">Nucleus</location>
    </subcellularLocation>
</comment>
<evidence type="ECO:0000259" key="20">
    <source>
        <dbReference type="PROSITE" id="PS50160"/>
    </source>
</evidence>
<dbReference type="GO" id="GO:0006297">
    <property type="term" value="P:nucleotide-excision repair, DNA gap filling"/>
    <property type="evidence" value="ECO:0007669"/>
    <property type="project" value="TreeGrafter"/>
</dbReference>
<keyword evidence="11" id="KW-0067">ATP-binding</keyword>
<keyword evidence="14" id="KW-0234">DNA repair</keyword>
<dbReference type="GO" id="GO:0071897">
    <property type="term" value="P:DNA biosynthetic process"/>
    <property type="evidence" value="ECO:0007669"/>
    <property type="project" value="InterPro"/>
</dbReference>
<dbReference type="SUPFAM" id="SSF52113">
    <property type="entry name" value="BRCT domain"/>
    <property type="match status" value="2"/>
</dbReference>
<dbReference type="GeneID" id="106743141"/>
<evidence type="ECO:0000256" key="13">
    <source>
        <dbReference type="ARBA" id="ARBA00023172"/>
    </source>
</evidence>
<dbReference type="InterPro" id="IPR000977">
    <property type="entry name" value="DNA_ligase_ATP-dep"/>
</dbReference>
<keyword evidence="9" id="KW-0547">Nucleotide-binding</keyword>
<keyword evidence="7" id="KW-0479">Metal-binding</keyword>
<dbReference type="SUPFAM" id="SSF56091">
    <property type="entry name" value="DNA ligase/mRNA capping enzyme, catalytic domain"/>
    <property type="match status" value="1"/>
</dbReference>
<evidence type="ECO:0000256" key="17">
    <source>
        <dbReference type="ARBA" id="ARBA00031942"/>
    </source>
</evidence>
<evidence type="ECO:0000256" key="12">
    <source>
        <dbReference type="ARBA" id="ARBA00022842"/>
    </source>
</evidence>
<dbReference type="PANTHER" id="PTHR45997:SF1">
    <property type="entry name" value="DNA LIGASE 4"/>
    <property type="match status" value="1"/>
</dbReference>
<evidence type="ECO:0000256" key="11">
    <source>
        <dbReference type="ARBA" id="ARBA00022840"/>
    </source>
</evidence>
<comment type="similarity">
    <text evidence="3 19">Belongs to the ATP-dependent DNA ligase family.</text>
</comment>
<organism evidence="22 23">
    <name type="scientific">Dinoponera quadriceps</name>
    <name type="common">South American ant</name>
    <dbReference type="NCBI Taxonomy" id="609295"/>
    <lineage>
        <taxon>Eukaryota</taxon>
        <taxon>Metazoa</taxon>
        <taxon>Ecdysozoa</taxon>
        <taxon>Arthropoda</taxon>
        <taxon>Hexapoda</taxon>
        <taxon>Insecta</taxon>
        <taxon>Pterygota</taxon>
        <taxon>Neoptera</taxon>
        <taxon>Endopterygota</taxon>
        <taxon>Hymenoptera</taxon>
        <taxon>Apocrita</taxon>
        <taxon>Aculeata</taxon>
        <taxon>Formicoidea</taxon>
        <taxon>Formicidae</taxon>
        <taxon>Ponerinae</taxon>
        <taxon>Ponerini</taxon>
        <taxon>Dinoponera</taxon>
    </lineage>
</organism>
<dbReference type="Proteomes" id="UP000515204">
    <property type="component" value="Unplaced"/>
</dbReference>
<evidence type="ECO:0000256" key="2">
    <source>
        <dbReference type="ARBA" id="ARBA00004123"/>
    </source>
</evidence>
<dbReference type="GO" id="GO:0006310">
    <property type="term" value="P:DNA recombination"/>
    <property type="evidence" value="ECO:0007669"/>
    <property type="project" value="UniProtKB-KW"/>
</dbReference>
<dbReference type="GO" id="GO:0032807">
    <property type="term" value="C:DNA ligase IV complex"/>
    <property type="evidence" value="ECO:0007669"/>
    <property type="project" value="TreeGrafter"/>
</dbReference>
<evidence type="ECO:0000256" key="5">
    <source>
        <dbReference type="ARBA" id="ARBA00022073"/>
    </source>
</evidence>
<dbReference type="OrthoDB" id="151490at2759"/>
<dbReference type="Pfam" id="PF04675">
    <property type="entry name" value="DNA_ligase_A_N"/>
    <property type="match status" value="1"/>
</dbReference>
<accession>A0A6P3X1F8</accession>
<evidence type="ECO:0000256" key="1">
    <source>
        <dbReference type="ARBA" id="ARBA00001946"/>
    </source>
</evidence>
<dbReference type="RefSeq" id="XP_014472206.1">
    <property type="nucleotide sequence ID" value="XM_014616720.1"/>
</dbReference>
<dbReference type="InterPro" id="IPR021536">
    <property type="entry name" value="DNA_ligase_IV_dom"/>
</dbReference>
<dbReference type="PROSITE" id="PS50172">
    <property type="entry name" value="BRCT"/>
    <property type="match status" value="1"/>
</dbReference>
<dbReference type="CDD" id="cd07903">
    <property type="entry name" value="Adenylation_DNA_ligase_IV"/>
    <property type="match status" value="1"/>
</dbReference>
<keyword evidence="8" id="KW-0677">Repeat</keyword>
<feature type="domain" description="ATP-dependent DNA ligase family profile" evidence="20">
    <location>
        <begin position="351"/>
        <end position="487"/>
    </location>
</feature>
<dbReference type="PROSITE" id="PS50160">
    <property type="entry name" value="DNA_LIGASE_A3"/>
    <property type="match status" value="1"/>
</dbReference>
<keyword evidence="22" id="KW-1185">Reference proteome</keyword>
<dbReference type="Pfam" id="PF04679">
    <property type="entry name" value="DNA_ligase_A_C"/>
    <property type="match status" value="1"/>
</dbReference>
<keyword evidence="13" id="KW-0233">DNA recombination</keyword>
<gene>
    <name evidence="23" type="primary">LOC106743141</name>
</gene>
<protein>
    <recommendedName>
        <fullName evidence="5">DNA ligase 4</fullName>
        <ecNumber evidence="4">6.5.1.1</ecNumber>
    </recommendedName>
    <alternativeName>
        <fullName evidence="17">DNA ligase IV</fullName>
    </alternativeName>
    <alternativeName>
        <fullName evidence="16">Polydeoxyribonucleotide synthase [ATP] 4</fullName>
    </alternativeName>
</protein>
<dbReference type="Gene3D" id="3.40.50.10190">
    <property type="entry name" value="BRCT domain"/>
    <property type="match status" value="2"/>
</dbReference>
<dbReference type="AlphaFoldDB" id="A0A6P3X1F8"/>
<comment type="catalytic activity">
    <reaction evidence="18">
        <text>ATP + (deoxyribonucleotide)n-3'-hydroxyl + 5'-phospho-(deoxyribonucleotide)m = (deoxyribonucleotide)n+m + AMP + diphosphate.</text>
        <dbReference type="EC" id="6.5.1.1"/>
    </reaction>
</comment>
<dbReference type="InterPro" id="IPR012340">
    <property type="entry name" value="NA-bd_OB-fold"/>
</dbReference>
<evidence type="ECO:0000256" key="9">
    <source>
        <dbReference type="ARBA" id="ARBA00022741"/>
    </source>
</evidence>
<keyword evidence="12" id="KW-0460">Magnesium</keyword>
<dbReference type="InterPro" id="IPR036420">
    <property type="entry name" value="BRCT_dom_sf"/>
</dbReference>
<dbReference type="GO" id="GO:0006303">
    <property type="term" value="P:double-strand break repair via nonhomologous end joining"/>
    <property type="evidence" value="ECO:0007669"/>
    <property type="project" value="TreeGrafter"/>
</dbReference>
<evidence type="ECO:0000256" key="14">
    <source>
        <dbReference type="ARBA" id="ARBA00023204"/>
    </source>
</evidence>
<keyword evidence="6 23" id="KW-0436">Ligase</keyword>
<evidence type="ECO:0000256" key="4">
    <source>
        <dbReference type="ARBA" id="ARBA00012727"/>
    </source>
</evidence>
<evidence type="ECO:0000313" key="23">
    <source>
        <dbReference type="RefSeq" id="XP_014472206.1"/>
    </source>
</evidence>
<dbReference type="SUPFAM" id="SSF50249">
    <property type="entry name" value="Nucleic acid-binding proteins"/>
    <property type="match status" value="1"/>
</dbReference>
<dbReference type="Gene3D" id="3.30.470.30">
    <property type="entry name" value="DNA ligase/mRNA capping enzyme"/>
    <property type="match status" value="1"/>
</dbReference>
<evidence type="ECO:0000256" key="3">
    <source>
        <dbReference type="ARBA" id="ARBA00007572"/>
    </source>
</evidence>
<dbReference type="InterPro" id="IPR012309">
    <property type="entry name" value="DNA_ligase_ATP-dep_C"/>
</dbReference>
<reference evidence="23" key="1">
    <citation type="submission" date="2025-08" db="UniProtKB">
        <authorList>
            <consortium name="RefSeq"/>
        </authorList>
    </citation>
    <scope>IDENTIFICATION</scope>
</reference>
<keyword evidence="15" id="KW-0539">Nucleus</keyword>
<dbReference type="PANTHER" id="PTHR45997">
    <property type="entry name" value="DNA LIGASE 4"/>
    <property type="match status" value="1"/>
</dbReference>
<evidence type="ECO:0000259" key="21">
    <source>
        <dbReference type="PROSITE" id="PS50172"/>
    </source>
</evidence>
<sequence>MASSTGTSITFMQLCESFEKVRASRLKQEKIRILETFVDKCKNIADKVENASDGKLDEIMHPIFRLILPNFADDYKETPTSLARLYADVYSLPKQSHDYKCLISDRNYIPKIASNRFEGNDFAERAYSILKKWLPRQSNTKVMIADVNRFLDDIGNKDATKQQKVQSFRIILRQMTGLEMKWLTRIILKDLHLGTRKENILDFLDTGSCSTSWSRWVKDKPAIHSSLGMKPDVQLFTHFKPMLLERLNIDDGPKLFSTPAQYYVQVKYDGERSQIHMSRGRYTYFTRNGFDITKRPLLGETESLGYLSGKFARFLDPDCFSFILDGELMVWDKGQKALLTKGMNVDVKFLKANGPYRPCFVAFDIIMHNDTLLLDTPYHMRVTQLQSLLSKARGALSVSEVTLIKDTTQLGDIFRSKCLQEKEEGIVVKRYDFLYKPGVRDGGGCYKIKAEYSDNLVQDLDLIILGGCYTIHKSPRKLNSLLMGAALPASNREERPSEFVEIVSVSNGLSNEEWDFLEEKFSPKWLEERPASVVCSKKSQPDAWLRPEDSVILTIRATEMVPSHNYPLKYSFRFPRVTHIRKDKPWYSVCTSTEILSLVKEKGTIHKLIKVEATLENDEKLIRVPKRTSDKPRTRARPQSERIAHVLFKTQVIHTRRLEGKEICVINGTEDFPEEKIQETLGWHSAKIVKYPTPTTYCTIVGKTTTIRALDAIKNHDNVVSFDWFLRIIRDPKSSISFHPWELLSKRKHSPDSPEEYDMYFDYYQIDATASTLKHSFVRIDELGQDAKPFRETPSPCMFRNVNGFFSEKMIFEQLVFRDQAGTIKENFEDSVTHVFVKDQADRTASDLKVYERAGAKIVKSEWITECFFQDRFLNVEDYLIDFDD</sequence>
<dbReference type="GO" id="GO:0005958">
    <property type="term" value="C:DNA-dependent protein kinase-DNA ligase 4 complex"/>
    <property type="evidence" value="ECO:0007669"/>
    <property type="project" value="TreeGrafter"/>
</dbReference>
<evidence type="ECO:0000256" key="19">
    <source>
        <dbReference type="RuleBase" id="RU004196"/>
    </source>
</evidence>
<feature type="domain" description="BRCT" evidence="21">
    <location>
        <begin position="821"/>
        <end position="881"/>
    </location>
</feature>
<proteinExistence type="inferred from homology"/>
<evidence type="ECO:0000256" key="16">
    <source>
        <dbReference type="ARBA" id="ARBA00030676"/>
    </source>
</evidence>
<dbReference type="InterPro" id="IPR029710">
    <property type="entry name" value="LIG4"/>
</dbReference>
<dbReference type="Pfam" id="PF01068">
    <property type="entry name" value="DNA_ligase_A_M"/>
    <property type="match status" value="1"/>
</dbReference>
<evidence type="ECO:0000256" key="18">
    <source>
        <dbReference type="ARBA" id="ARBA00034003"/>
    </source>
</evidence>
<dbReference type="Pfam" id="PF00533">
    <property type="entry name" value="BRCT"/>
    <property type="match status" value="2"/>
</dbReference>
<evidence type="ECO:0000256" key="10">
    <source>
        <dbReference type="ARBA" id="ARBA00022763"/>
    </source>
</evidence>
<name>A0A6P3X1F8_DINQU</name>
<evidence type="ECO:0000313" key="22">
    <source>
        <dbReference type="Proteomes" id="UP000515204"/>
    </source>
</evidence>
<keyword evidence="10" id="KW-0227">DNA damage</keyword>
<dbReference type="NCBIfam" id="TIGR00574">
    <property type="entry name" value="dnl1"/>
    <property type="match status" value="1"/>
</dbReference>
<dbReference type="GO" id="GO:0046872">
    <property type="term" value="F:metal ion binding"/>
    <property type="evidence" value="ECO:0007669"/>
    <property type="project" value="UniProtKB-KW"/>
</dbReference>
<evidence type="ECO:0000256" key="6">
    <source>
        <dbReference type="ARBA" id="ARBA00022598"/>
    </source>
</evidence>
<dbReference type="Gene3D" id="1.10.3260.10">
    <property type="entry name" value="DNA ligase, ATP-dependent, N-terminal domain"/>
    <property type="match status" value="1"/>
</dbReference>
<evidence type="ECO:0000256" key="15">
    <source>
        <dbReference type="ARBA" id="ARBA00023242"/>
    </source>
</evidence>
<dbReference type="GO" id="GO:0005524">
    <property type="term" value="F:ATP binding"/>
    <property type="evidence" value="ECO:0007669"/>
    <property type="project" value="UniProtKB-KW"/>
</dbReference>
<dbReference type="GO" id="GO:0003677">
    <property type="term" value="F:DNA binding"/>
    <property type="evidence" value="ECO:0007669"/>
    <property type="project" value="InterPro"/>
</dbReference>
<evidence type="ECO:0000256" key="8">
    <source>
        <dbReference type="ARBA" id="ARBA00022737"/>
    </source>
</evidence>
<dbReference type="GO" id="GO:0003910">
    <property type="term" value="F:DNA ligase (ATP) activity"/>
    <property type="evidence" value="ECO:0007669"/>
    <property type="project" value="UniProtKB-EC"/>
</dbReference>
<dbReference type="InterPro" id="IPR012308">
    <property type="entry name" value="DNA_ligase_ATP-dep_N"/>
</dbReference>
<comment type="cofactor">
    <cofactor evidence="1">
        <name>Mg(2+)</name>
        <dbReference type="ChEBI" id="CHEBI:18420"/>
    </cofactor>
</comment>
<dbReference type="InterPro" id="IPR044125">
    <property type="entry name" value="Adenylation_DNA_ligase_IV"/>
</dbReference>
<dbReference type="InterPro" id="IPR012310">
    <property type="entry name" value="DNA_ligase_ATP-dep_cent"/>
</dbReference>